<comment type="caution">
    <text evidence="3">The sequence shown here is derived from an EMBL/GenBank/DDBJ whole genome shotgun (WGS) entry which is preliminary data.</text>
</comment>
<name>A0A1L9QXR1_9CYAN</name>
<evidence type="ECO:0000313" key="4">
    <source>
        <dbReference type="Proteomes" id="UP000183940"/>
    </source>
</evidence>
<dbReference type="Gene3D" id="3.90.420.10">
    <property type="entry name" value="Oxidoreductase, molybdopterin-binding domain"/>
    <property type="match status" value="1"/>
</dbReference>
<evidence type="ECO:0000259" key="2">
    <source>
        <dbReference type="Pfam" id="PF00174"/>
    </source>
</evidence>
<accession>A0A1L9QXR1</accession>
<dbReference type="InterPro" id="IPR036374">
    <property type="entry name" value="OxRdtase_Mopterin-bd_sf"/>
</dbReference>
<evidence type="ECO:0000313" key="3">
    <source>
        <dbReference type="EMBL" id="OJJ27470.1"/>
    </source>
</evidence>
<feature type="domain" description="Oxidoreductase molybdopterin-binding" evidence="2">
    <location>
        <begin position="34"/>
        <end position="179"/>
    </location>
</feature>
<reference evidence="3" key="1">
    <citation type="submission" date="2016-10" db="EMBL/GenBank/DDBJ databases">
        <title>CRISPR-Cas defence system in Roseofilum reptotaenium: evidence of a bacteriophage-cyanobacterium arms race in the coral black band disease.</title>
        <authorList>
            <person name="Buerger P."/>
            <person name="Wood-Charlson E.M."/>
            <person name="Weynberg K.D."/>
            <person name="Willis B."/>
            <person name="Van Oppen M.J."/>
        </authorList>
    </citation>
    <scope>NUCLEOTIDE SEQUENCE [LARGE SCALE GENOMIC DNA]</scope>
    <source>
        <strain evidence="3">AO1-A</strain>
    </source>
</reference>
<dbReference type="CDD" id="cd02109">
    <property type="entry name" value="arch_bact_SO_family_Moco"/>
    <property type="match status" value="1"/>
</dbReference>
<dbReference type="Proteomes" id="UP000183940">
    <property type="component" value="Unassembled WGS sequence"/>
</dbReference>
<feature type="region of interest" description="Disordered" evidence="1">
    <location>
        <begin position="1"/>
        <end position="23"/>
    </location>
</feature>
<gene>
    <name evidence="3" type="ORF">BI308_00400</name>
</gene>
<dbReference type="InterPro" id="IPR000572">
    <property type="entry name" value="OxRdtase_Mopterin-bd_dom"/>
</dbReference>
<evidence type="ECO:0000256" key="1">
    <source>
        <dbReference type="SAM" id="MobiDB-lite"/>
    </source>
</evidence>
<keyword evidence="4" id="KW-1185">Reference proteome</keyword>
<dbReference type="EMBL" id="MLAW01000001">
    <property type="protein sequence ID" value="OJJ27470.1"/>
    <property type="molecule type" value="Genomic_DNA"/>
</dbReference>
<dbReference type="PANTHER" id="PTHR43032:SF4">
    <property type="entry name" value="OXIDOREDUCTASE MOLYBDOPTERIN-BINDING DOMAIN-CONTAINING PROTEIN"/>
    <property type="match status" value="1"/>
</dbReference>
<dbReference type="STRING" id="1925591.BI308_00400"/>
<dbReference type="PANTHER" id="PTHR43032">
    <property type="entry name" value="PROTEIN-METHIONINE-SULFOXIDE REDUCTASE"/>
    <property type="match status" value="1"/>
</dbReference>
<organism evidence="3 4">
    <name type="scientific">Roseofilum reptotaenium AO1-A</name>
    <dbReference type="NCBI Taxonomy" id="1925591"/>
    <lineage>
        <taxon>Bacteria</taxon>
        <taxon>Bacillati</taxon>
        <taxon>Cyanobacteriota</taxon>
        <taxon>Cyanophyceae</taxon>
        <taxon>Desertifilales</taxon>
        <taxon>Desertifilaceae</taxon>
        <taxon>Roseofilum</taxon>
    </lineage>
</organism>
<dbReference type="SUPFAM" id="SSF56524">
    <property type="entry name" value="Oxidoreductase molybdopterin-binding domain"/>
    <property type="match status" value="1"/>
</dbReference>
<protein>
    <submittedName>
        <fullName evidence="3">Sulfite oxidase-like oxidoreductase</fullName>
    </submittedName>
</protein>
<proteinExistence type="predicted"/>
<sequence>MAIGKFFSKPDPSLQDRTPPGQHLSKGFPVLTYGETPEVTADAWQLKVWGLAKEVSFTFSDLMAMPQHDFTKDFHCVTHWSKLDVQWRGVRVMDFMKQVDLNPTATYLMQHAYGGYTTNLTLEDFLKEDNFFAHTLFGEPLSADHGGPVRLVIPHLYAWKSTKWIHGLEFLDREELGFWESNGYHRRGEPWAQERYSDSNR</sequence>
<dbReference type="AlphaFoldDB" id="A0A1L9QXR1"/>
<dbReference type="Pfam" id="PF00174">
    <property type="entry name" value="Oxidored_molyb"/>
    <property type="match status" value="1"/>
</dbReference>